<dbReference type="SFLD" id="SFLDG01144">
    <property type="entry name" value="C2.B.4:_PGP_Like"/>
    <property type="match status" value="1"/>
</dbReference>
<dbReference type="InterPro" id="IPR023214">
    <property type="entry name" value="HAD_sf"/>
</dbReference>
<dbReference type="SFLD" id="SFLDS00003">
    <property type="entry name" value="Haloacid_Dehalogenase"/>
    <property type="match status" value="1"/>
</dbReference>
<dbReference type="EMBL" id="AP024169">
    <property type="protein sequence ID" value="BCN31188.1"/>
    <property type="molecule type" value="Genomic_DNA"/>
</dbReference>
<organism evidence="1 2">
    <name type="scientific">Anaeromicropila herbilytica</name>
    <dbReference type="NCBI Taxonomy" id="2785025"/>
    <lineage>
        <taxon>Bacteria</taxon>
        <taxon>Bacillati</taxon>
        <taxon>Bacillota</taxon>
        <taxon>Clostridia</taxon>
        <taxon>Lachnospirales</taxon>
        <taxon>Lachnospiraceae</taxon>
        <taxon>Anaeromicropila</taxon>
    </lineage>
</organism>
<dbReference type="Gene3D" id="3.30.1240.10">
    <property type="match status" value="1"/>
</dbReference>
<dbReference type="Proteomes" id="UP000595897">
    <property type="component" value="Chromosome"/>
</dbReference>
<dbReference type="Pfam" id="PF08282">
    <property type="entry name" value="Hydrolase_3"/>
    <property type="match status" value="1"/>
</dbReference>
<accession>A0A7R7ICW7</accession>
<dbReference type="GO" id="GO:0000287">
    <property type="term" value="F:magnesium ion binding"/>
    <property type="evidence" value="ECO:0007669"/>
    <property type="project" value="TreeGrafter"/>
</dbReference>
<dbReference type="PANTHER" id="PTHR10000">
    <property type="entry name" value="PHOSPHOSERINE PHOSPHATASE"/>
    <property type="match status" value="1"/>
</dbReference>
<dbReference type="PROSITE" id="PS01229">
    <property type="entry name" value="COF_2"/>
    <property type="match status" value="1"/>
</dbReference>
<dbReference type="PANTHER" id="PTHR10000:SF8">
    <property type="entry name" value="HAD SUPERFAMILY HYDROLASE-LIKE, TYPE 3"/>
    <property type="match status" value="1"/>
</dbReference>
<protein>
    <submittedName>
        <fullName evidence="1">Haloacid dehalogenase</fullName>
    </submittedName>
</protein>
<dbReference type="GO" id="GO:0005829">
    <property type="term" value="C:cytosol"/>
    <property type="evidence" value="ECO:0007669"/>
    <property type="project" value="TreeGrafter"/>
</dbReference>
<dbReference type="GO" id="GO:0016791">
    <property type="term" value="F:phosphatase activity"/>
    <property type="evidence" value="ECO:0007669"/>
    <property type="project" value="TreeGrafter"/>
</dbReference>
<dbReference type="NCBIfam" id="TIGR00099">
    <property type="entry name" value="Cof-subfamily"/>
    <property type="match status" value="1"/>
</dbReference>
<evidence type="ECO:0000313" key="2">
    <source>
        <dbReference type="Proteomes" id="UP000595897"/>
    </source>
</evidence>
<evidence type="ECO:0000313" key="1">
    <source>
        <dbReference type="EMBL" id="BCN31188.1"/>
    </source>
</evidence>
<keyword evidence="2" id="KW-1185">Reference proteome</keyword>
<sequence>MKKDIKLIGLDLDGTVFNNNKIISTRTKKAIENAIQKGVVVLPSTGRPFSGVPHDFMNINGVKYVLTSNGAVIRDLHSEEIIYQDLMDVDLSLRIVNAVSDYNSLLEVYIEGRGYSDNNALKSAISYIKDDALADYIIKSRIGIDDLSDFVQSENKAIEKIHLLFSDLSEKERVMEVLMKFDDEIVITSAMPNNIEINKKTVNKGNGLLALGKLLGIKREQIMACGDGGNDIEMIKAVGFGVAMGNAIEEVKEVADYVTLTNEDDGVAYAIEQFVL</sequence>
<dbReference type="NCBIfam" id="TIGR01484">
    <property type="entry name" value="HAD-SF-IIB"/>
    <property type="match status" value="1"/>
</dbReference>
<name>A0A7R7ICW7_9FIRM</name>
<dbReference type="AlphaFoldDB" id="A0A7R7ICW7"/>
<dbReference type="RefSeq" id="WP_271712330.1">
    <property type="nucleotide sequence ID" value="NZ_AP024169.1"/>
</dbReference>
<dbReference type="InterPro" id="IPR006379">
    <property type="entry name" value="HAD-SF_hydro_IIB"/>
</dbReference>
<dbReference type="SFLD" id="SFLDG01140">
    <property type="entry name" value="C2.B:_Phosphomannomutase_and_P"/>
    <property type="match status" value="1"/>
</dbReference>
<dbReference type="SUPFAM" id="SSF56784">
    <property type="entry name" value="HAD-like"/>
    <property type="match status" value="1"/>
</dbReference>
<dbReference type="Gene3D" id="3.40.50.1000">
    <property type="entry name" value="HAD superfamily/HAD-like"/>
    <property type="match status" value="1"/>
</dbReference>
<dbReference type="InterPro" id="IPR000150">
    <property type="entry name" value="Cof"/>
</dbReference>
<dbReference type="KEGG" id="ahb:bsdtb5_24830"/>
<gene>
    <name evidence="1" type="ORF">bsdtb5_24830</name>
</gene>
<proteinExistence type="predicted"/>
<dbReference type="InterPro" id="IPR036412">
    <property type="entry name" value="HAD-like_sf"/>
</dbReference>
<dbReference type="CDD" id="cd07516">
    <property type="entry name" value="HAD_Pase"/>
    <property type="match status" value="1"/>
</dbReference>
<reference evidence="1 2" key="1">
    <citation type="submission" date="2020-11" db="EMBL/GenBank/DDBJ databases">
        <title>Draft genome sequencing of a Lachnospiraceae strain isolated from anoxic soil subjected to BSD treatment.</title>
        <authorList>
            <person name="Uek A."/>
            <person name="Tonouchi A."/>
        </authorList>
    </citation>
    <scope>NUCLEOTIDE SEQUENCE [LARGE SCALE GENOMIC DNA]</scope>
    <source>
        <strain evidence="1 2">TB5</strain>
    </source>
</reference>